<reference evidence="1 2" key="1">
    <citation type="journal article" date="2014" name="PLoS Genet.">
        <title>Phylogenetically driven sequencing of extremely halophilic archaea reveals strategies for static and dynamic osmo-response.</title>
        <authorList>
            <person name="Becker E.A."/>
            <person name="Seitzer P.M."/>
            <person name="Tritt A."/>
            <person name="Larsen D."/>
            <person name="Krusor M."/>
            <person name="Yao A.I."/>
            <person name="Wu D."/>
            <person name="Madern D."/>
            <person name="Eisen J.A."/>
            <person name="Darling A.E."/>
            <person name="Facciotti M.T."/>
        </authorList>
    </citation>
    <scope>NUCLEOTIDE SEQUENCE [LARGE SCALE GENOMIC DNA]</scope>
    <source>
        <strain evidence="1 2">JCM 13563</strain>
    </source>
</reference>
<dbReference type="EMBL" id="AOIT01000086">
    <property type="protein sequence ID" value="ELZ15969.1"/>
    <property type="molecule type" value="Genomic_DNA"/>
</dbReference>
<dbReference type="AlphaFoldDB" id="M0C238"/>
<evidence type="ECO:0000313" key="2">
    <source>
        <dbReference type="Proteomes" id="UP000011615"/>
    </source>
</evidence>
<sequence>MAERAIWRRDKSRPDLEVDTAKMLAAIVWLALLEIDLVERTQFCKADVQPFVQCTACSWVVDRVVSCLECSLQLKIITVAGEPVAAVAFLGALPATTSPRENIVRQSWLGCRFSRLILCLCCE</sequence>
<proteinExistence type="predicted"/>
<dbReference type="eggNOG" id="ENOG502N5X3">
    <property type="taxonomic scope" value="Archaea"/>
</dbReference>
<name>M0C238_9EURY</name>
<organism evidence="1 2">
    <name type="scientific">Natrinema limicola JCM 13563</name>
    <dbReference type="NCBI Taxonomy" id="1230457"/>
    <lineage>
        <taxon>Archaea</taxon>
        <taxon>Methanobacteriati</taxon>
        <taxon>Methanobacteriota</taxon>
        <taxon>Stenosarchaea group</taxon>
        <taxon>Halobacteria</taxon>
        <taxon>Halobacteriales</taxon>
        <taxon>Natrialbaceae</taxon>
        <taxon>Natrinema</taxon>
    </lineage>
</organism>
<comment type="caution">
    <text evidence="1">The sequence shown here is derived from an EMBL/GenBank/DDBJ whole genome shotgun (WGS) entry which is preliminary data.</text>
</comment>
<protein>
    <submittedName>
        <fullName evidence="1">Uncharacterized protein</fullName>
    </submittedName>
</protein>
<dbReference type="Proteomes" id="UP000011615">
    <property type="component" value="Unassembled WGS sequence"/>
</dbReference>
<accession>M0C238</accession>
<evidence type="ECO:0000313" key="1">
    <source>
        <dbReference type="EMBL" id="ELZ15969.1"/>
    </source>
</evidence>
<gene>
    <name evidence="1" type="ORF">C476_17167</name>
</gene>
<keyword evidence="2" id="KW-1185">Reference proteome</keyword>
<dbReference type="STRING" id="1230457.C476_17167"/>